<name>A0A6G6W933_9ACTN</name>
<reference evidence="3 4" key="1">
    <citation type="submission" date="2020-02" db="EMBL/GenBank/DDBJ databases">
        <title>Full genome sequence of Nocardioides sp. R-3366.</title>
        <authorList>
            <person name="Im W.-T."/>
        </authorList>
    </citation>
    <scope>NUCLEOTIDE SEQUENCE [LARGE SCALE GENOMIC DNA]</scope>
    <source>
        <strain evidence="3 4">R-3366</strain>
    </source>
</reference>
<feature type="region of interest" description="Disordered" evidence="1">
    <location>
        <begin position="134"/>
        <end position="177"/>
    </location>
</feature>
<keyword evidence="4" id="KW-1185">Reference proteome</keyword>
<organism evidence="3 4">
    <name type="scientific">Nocardioides anomalus</name>
    <dbReference type="NCBI Taxonomy" id="2712223"/>
    <lineage>
        <taxon>Bacteria</taxon>
        <taxon>Bacillati</taxon>
        <taxon>Actinomycetota</taxon>
        <taxon>Actinomycetes</taxon>
        <taxon>Propionibacteriales</taxon>
        <taxon>Nocardioidaceae</taxon>
        <taxon>Nocardioides</taxon>
    </lineage>
</organism>
<dbReference type="EMBL" id="CP049257">
    <property type="protein sequence ID" value="QIG41550.1"/>
    <property type="molecule type" value="Genomic_DNA"/>
</dbReference>
<feature type="signal peptide" evidence="2">
    <location>
        <begin position="1"/>
        <end position="25"/>
    </location>
</feature>
<protein>
    <submittedName>
        <fullName evidence="3">Uncharacterized protein</fullName>
    </submittedName>
</protein>
<dbReference type="RefSeq" id="WP_165227997.1">
    <property type="nucleotide sequence ID" value="NZ_CP049257.1"/>
</dbReference>
<dbReference type="Proteomes" id="UP000502996">
    <property type="component" value="Chromosome"/>
</dbReference>
<evidence type="ECO:0000256" key="2">
    <source>
        <dbReference type="SAM" id="SignalP"/>
    </source>
</evidence>
<evidence type="ECO:0000256" key="1">
    <source>
        <dbReference type="SAM" id="MobiDB-lite"/>
    </source>
</evidence>
<proteinExistence type="predicted"/>
<feature type="chain" id="PRO_5039129780" evidence="2">
    <location>
        <begin position="26"/>
        <end position="202"/>
    </location>
</feature>
<evidence type="ECO:0000313" key="3">
    <source>
        <dbReference type="EMBL" id="QIG41550.1"/>
    </source>
</evidence>
<sequence length="202" mass="22467">MSGWWRTNRVWLAALPFCVAGAAAASSYNVKDNWYDAGLHHRIAEGSAHTWVEVHDEYTDPVGPTSRTYRVRLDAVGDTPLYPYWEDGTPAPPPDGLRAVTVRLDWRAEPDQQLRGCTLALVDEDGRRFEADTTDACTPFEQGGPEAPSPGADERPTTGPEGEPERPASWTTNPVVLVPEDTQISEVWVYWETPDHVDLRVP</sequence>
<gene>
    <name evidence="3" type="ORF">G5V58_01090</name>
</gene>
<dbReference type="KEGG" id="nano:G5V58_01090"/>
<accession>A0A6G6W933</accession>
<keyword evidence="2" id="KW-0732">Signal</keyword>
<evidence type="ECO:0000313" key="4">
    <source>
        <dbReference type="Proteomes" id="UP000502996"/>
    </source>
</evidence>
<dbReference type="AlphaFoldDB" id="A0A6G6W933"/>